<evidence type="ECO:0000256" key="4">
    <source>
        <dbReference type="ARBA" id="ARBA00022989"/>
    </source>
</evidence>
<organism evidence="8 9">
    <name type="scientific">Jannaschia pagri</name>
    <dbReference type="NCBI Taxonomy" id="2829797"/>
    <lineage>
        <taxon>Bacteria</taxon>
        <taxon>Pseudomonadati</taxon>
        <taxon>Pseudomonadota</taxon>
        <taxon>Alphaproteobacteria</taxon>
        <taxon>Rhodobacterales</taxon>
        <taxon>Roseobacteraceae</taxon>
        <taxon>Jannaschia</taxon>
    </lineage>
</organism>
<reference evidence="8 9" key="1">
    <citation type="submission" date="2021-05" db="EMBL/GenBank/DDBJ databases">
        <title>Bacteria Genome sequencing.</title>
        <authorList>
            <person name="Takabe Y."/>
            <person name="Nakajima Y."/>
            <person name="Suzuki S."/>
            <person name="Shiozaki T."/>
        </authorList>
    </citation>
    <scope>NUCLEOTIDE SEQUENCE [LARGE SCALE GENOMIC DNA]</scope>
    <source>
        <strain evidence="8 9">AI_62</strain>
    </source>
</reference>
<feature type="transmembrane region" description="Helical" evidence="6">
    <location>
        <begin position="137"/>
        <end position="163"/>
    </location>
</feature>
<feature type="transmembrane region" description="Helical" evidence="6">
    <location>
        <begin position="175"/>
        <end position="193"/>
    </location>
</feature>
<dbReference type="PANTHER" id="PTHR42709:SF6">
    <property type="entry name" value="UNDECAPRENYL PHOSPHATE TRANSPORTER A"/>
    <property type="match status" value="1"/>
</dbReference>
<sequence>MFEWITDLIARGGYLAYGWLMFVETVFPPIPSEVLVPLAGFLAAEGTFRLIPVIAVGTFGSTLGAVFWYWVGLRVGERRLRKLAGKYGRWFTVSPEDVDKTGKWFRKRGLWAVFLARMLPGPRSMISVPAGVARMTFLPFLVATTAGTALWISFLAILGYVLQAQYDRIADYLDPILYAMVALGLGYYVWRLIRQMSAR</sequence>
<keyword evidence="5 6" id="KW-0472">Membrane</keyword>
<evidence type="ECO:0000256" key="5">
    <source>
        <dbReference type="ARBA" id="ARBA00023136"/>
    </source>
</evidence>
<protein>
    <submittedName>
        <fullName evidence="8">Alkaline phosphatase</fullName>
    </submittedName>
</protein>
<evidence type="ECO:0000313" key="8">
    <source>
        <dbReference type="EMBL" id="GIT96452.1"/>
    </source>
</evidence>
<keyword evidence="4 6" id="KW-1133">Transmembrane helix</keyword>
<keyword evidence="9" id="KW-1185">Reference proteome</keyword>
<evidence type="ECO:0000313" key="9">
    <source>
        <dbReference type="Proteomes" id="UP000786693"/>
    </source>
</evidence>
<comment type="caution">
    <text evidence="8">The sequence shown here is derived from an EMBL/GenBank/DDBJ whole genome shotgun (WGS) entry which is preliminary data.</text>
</comment>
<comment type="subcellular location">
    <subcellularLocation>
        <location evidence="1">Cell membrane</location>
        <topology evidence="1">Multi-pass membrane protein</topology>
    </subcellularLocation>
</comment>
<evidence type="ECO:0000259" key="7">
    <source>
        <dbReference type="Pfam" id="PF09335"/>
    </source>
</evidence>
<feature type="domain" description="VTT" evidence="7">
    <location>
        <begin position="30"/>
        <end position="160"/>
    </location>
</feature>
<dbReference type="Proteomes" id="UP000786693">
    <property type="component" value="Unassembled WGS sequence"/>
</dbReference>
<feature type="transmembrane region" description="Helical" evidence="6">
    <location>
        <begin position="12"/>
        <end position="30"/>
    </location>
</feature>
<gene>
    <name evidence="8" type="primary">dedA2</name>
    <name evidence="8" type="ORF">JANAI62_30750</name>
</gene>
<evidence type="ECO:0000256" key="6">
    <source>
        <dbReference type="SAM" id="Phobius"/>
    </source>
</evidence>
<proteinExistence type="predicted"/>
<dbReference type="InterPro" id="IPR051311">
    <property type="entry name" value="DedA_domain"/>
</dbReference>
<dbReference type="InterPro" id="IPR032816">
    <property type="entry name" value="VTT_dom"/>
</dbReference>
<dbReference type="Pfam" id="PF09335">
    <property type="entry name" value="VTT_dom"/>
    <property type="match status" value="1"/>
</dbReference>
<evidence type="ECO:0000256" key="3">
    <source>
        <dbReference type="ARBA" id="ARBA00022692"/>
    </source>
</evidence>
<keyword evidence="2" id="KW-1003">Cell membrane</keyword>
<evidence type="ECO:0000256" key="1">
    <source>
        <dbReference type="ARBA" id="ARBA00004651"/>
    </source>
</evidence>
<name>A0ABQ4NPW9_9RHOB</name>
<dbReference type="PANTHER" id="PTHR42709">
    <property type="entry name" value="ALKALINE PHOSPHATASE LIKE PROTEIN"/>
    <property type="match status" value="1"/>
</dbReference>
<feature type="transmembrane region" description="Helical" evidence="6">
    <location>
        <begin position="50"/>
        <end position="71"/>
    </location>
</feature>
<evidence type="ECO:0000256" key="2">
    <source>
        <dbReference type="ARBA" id="ARBA00022475"/>
    </source>
</evidence>
<keyword evidence="3 6" id="KW-0812">Transmembrane</keyword>
<dbReference type="EMBL" id="BPFH01000006">
    <property type="protein sequence ID" value="GIT96452.1"/>
    <property type="molecule type" value="Genomic_DNA"/>
</dbReference>
<dbReference type="RefSeq" id="WP_220749949.1">
    <property type="nucleotide sequence ID" value="NZ_BPFH01000006.1"/>
</dbReference>
<accession>A0ABQ4NPW9</accession>